<sequence>MHTRRISVGGGAEHERPVVVRNELVNLAVEAERRSKGLEVRPHFTPDFLVGSKWYNLPPTGGEISVELKGKVELQAMPLRVLVEGEYSGQECQLMQNWTWEQLKA</sequence>
<gene>
    <name evidence="1" type="ORF">PGTG_15881</name>
</gene>
<dbReference type="Proteomes" id="UP000008783">
    <property type="component" value="Unassembled WGS sequence"/>
</dbReference>
<dbReference type="HOGENOM" id="CLU_2237938_0_0_1"/>
<organism evidence="1 2">
    <name type="scientific">Puccinia graminis f. sp. tritici (strain CRL 75-36-700-3 / race SCCL)</name>
    <name type="common">Black stem rust fungus</name>
    <dbReference type="NCBI Taxonomy" id="418459"/>
    <lineage>
        <taxon>Eukaryota</taxon>
        <taxon>Fungi</taxon>
        <taxon>Dikarya</taxon>
        <taxon>Basidiomycota</taxon>
        <taxon>Pucciniomycotina</taxon>
        <taxon>Pucciniomycetes</taxon>
        <taxon>Pucciniales</taxon>
        <taxon>Pucciniaceae</taxon>
        <taxon>Puccinia</taxon>
    </lineage>
</organism>
<dbReference type="KEGG" id="pgr:PGTG_15881"/>
<evidence type="ECO:0000313" key="2">
    <source>
        <dbReference type="Proteomes" id="UP000008783"/>
    </source>
</evidence>
<reference key="1">
    <citation type="submission" date="2007-01" db="EMBL/GenBank/DDBJ databases">
        <title>The Genome Sequence of Puccinia graminis f. sp. tritici Strain CRL 75-36-700-3.</title>
        <authorList>
            <consortium name="The Broad Institute Genome Sequencing Platform"/>
            <person name="Birren B."/>
            <person name="Lander E."/>
            <person name="Galagan J."/>
            <person name="Nusbaum C."/>
            <person name="Devon K."/>
            <person name="Cuomo C."/>
            <person name="Jaffe D."/>
            <person name="Butler J."/>
            <person name="Alvarez P."/>
            <person name="Gnerre S."/>
            <person name="Grabherr M."/>
            <person name="Mauceli E."/>
            <person name="Brockman W."/>
            <person name="Young S."/>
            <person name="LaButti K."/>
            <person name="Sykes S."/>
            <person name="DeCaprio D."/>
            <person name="Crawford M."/>
            <person name="Koehrsen M."/>
            <person name="Engels R."/>
            <person name="Montgomery P."/>
            <person name="Pearson M."/>
            <person name="Howarth C."/>
            <person name="Larson L."/>
            <person name="White J."/>
            <person name="Zeng Q."/>
            <person name="Kodira C."/>
            <person name="Yandava C."/>
            <person name="Alvarado L."/>
            <person name="O'Leary S."/>
            <person name="Szabo L."/>
            <person name="Dean R."/>
            <person name="Schein J."/>
        </authorList>
    </citation>
    <scope>NUCLEOTIDE SEQUENCE</scope>
    <source>
        <strain>CRL 75-36-700-3</strain>
    </source>
</reference>
<dbReference type="InParanoid" id="E3L0D5"/>
<proteinExistence type="predicted"/>
<protein>
    <submittedName>
        <fullName evidence="1">Uncharacterized protein</fullName>
    </submittedName>
</protein>
<evidence type="ECO:0000313" key="1">
    <source>
        <dbReference type="EMBL" id="EFP90033.1"/>
    </source>
</evidence>
<accession>E3L0D5</accession>
<dbReference type="VEuPathDB" id="FungiDB:PGTG_15881"/>
<reference evidence="2" key="2">
    <citation type="journal article" date="2011" name="Proc. Natl. Acad. Sci. U.S.A.">
        <title>Obligate biotrophy features unraveled by the genomic analysis of rust fungi.</title>
        <authorList>
            <person name="Duplessis S."/>
            <person name="Cuomo C.A."/>
            <person name="Lin Y.-C."/>
            <person name="Aerts A."/>
            <person name="Tisserant E."/>
            <person name="Veneault-Fourrey C."/>
            <person name="Joly D.L."/>
            <person name="Hacquard S."/>
            <person name="Amselem J."/>
            <person name="Cantarel B.L."/>
            <person name="Chiu R."/>
            <person name="Coutinho P.M."/>
            <person name="Feau N."/>
            <person name="Field M."/>
            <person name="Frey P."/>
            <person name="Gelhaye E."/>
            <person name="Goldberg J."/>
            <person name="Grabherr M.G."/>
            <person name="Kodira C.D."/>
            <person name="Kohler A."/>
            <person name="Kuees U."/>
            <person name="Lindquist E.A."/>
            <person name="Lucas S.M."/>
            <person name="Mago R."/>
            <person name="Mauceli E."/>
            <person name="Morin E."/>
            <person name="Murat C."/>
            <person name="Pangilinan J.L."/>
            <person name="Park R."/>
            <person name="Pearson M."/>
            <person name="Quesneville H."/>
            <person name="Rouhier N."/>
            <person name="Sakthikumar S."/>
            <person name="Salamov A.A."/>
            <person name="Schmutz J."/>
            <person name="Selles B."/>
            <person name="Shapiro H."/>
            <person name="Tanguay P."/>
            <person name="Tuskan G.A."/>
            <person name="Henrissat B."/>
            <person name="Van de Peer Y."/>
            <person name="Rouze P."/>
            <person name="Ellis J.G."/>
            <person name="Dodds P.N."/>
            <person name="Schein J.E."/>
            <person name="Zhong S."/>
            <person name="Hamelin R.C."/>
            <person name="Grigoriev I.V."/>
            <person name="Szabo L.J."/>
            <person name="Martin F."/>
        </authorList>
    </citation>
    <scope>NUCLEOTIDE SEQUENCE [LARGE SCALE GENOMIC DNA]</scope>
    <source>
        <strain evidence="2">CRL 75-36-700-3 / race SCCL</strain>
    </source>
</reference>
<dbReference type="AlphaFoldDB" id="E3L0D5"/>
<dbReference type="RefSeq" id="XP_003334452.1">
    <property type="nucleotide sequence ID" value="XM_003334404.1"/>
</dbReference>
<dbReference type="EMBL" id="DS178328">
    <property type="protein sequence ID" value="EFP90033.1"/>
    <property type="molecule type" value="Genomic_DNA"/>
</dbReference>
<name>E3L0D5_PUCGT</name>
<dbReference type="GeneID" id="10545930"/>
<keyword evidence="2" id="KW-1185">Reference proteome</keyword>